<evidence type="ECO:0000256" key="3">
    <source>
        <dbReference type="ARBA" id="ARBA00022695"/>
    </source>
</evidence>
<evidence type="ECO:0000256" key="1">
    <source>
        <dbReference type="ARBA" id="ARBA00022490"/>
    </source>
</evidence>
<keyword evidence="2" id="KW-0808">Transferase</keyword>
<dbReference type="PANTHER" id="PTHR21342">
    <property type="entry name" value="PHOSPHOPANTETHEINE ADENYLYLTRANSFERASE"/>
    <property type="match status" value="1"/>
</dbReference>
<evidence type="ECO:0000256" key="2">
    <source>
        <dbReference type="ARBA" id="ARBA00022679"/>
    </source>
</evidence>
<keyword evidence="7" id="KW-0173">Coenzyme A biosynthesis</keyword>
<evidence type="ECO:0000256" key="6">
    <source>
        <dbReference type="ARBA" id="ARBA00022842"/>
    </source>
</evidence>
<dbReference type="InterPro" id="IPR001980">
    <property type="entry name" value="PPAT"/>
</dbReference>
<organism evidence="11 12">
    <name type="scientific">Polymorphospora rubra</name>
    <dbReference type="NCBI Taxonomy" id="338584"/>
    <lineage>
        <taxon>Bacteria</taxon>
        <taxon>Bacillati</taxon>
        <taxon>Actinomycetota</taxon>
        <taxon>Actinomycetes</taxon>
        <taxon>Micromonosporales</taxon>
        <taxon>Micromonosporaceae</taxon>
        <taxon>Polymorphospora</taxon>
    </lineage>
</organism>
<dbReference type="EMBL" id="AP023359">
    <property type="protein sequence ID" value="BCJ69651.1"/>
    <property type="molecule type" value="Genomic_DNA"/>
</dbReference>
<dbReference type="Proteomes" id="UP000680866">
    <property type="component" value="Chromosome"/>
</dbReference>
<dbReference type="AlphaFoldDB" id="A0A810N784"/>
<dbReference type="PANTHER" id="PTHR21342:SF1">
    <property type="entry name" value="PHOSPHOPANTETHEINE ADENYLYLTRANSFERASE"/>
    <property type="match status" value="1"/>
</dbReference>
<sequence>MSDTTGGSRLGEHAVYPGTFDPFTPGHLDIVERARHLFARITVLVAVNGDKHPAGTEAERATQLRRKLPAHWDDVSVTAWRGLTVAFCRQHGAGVIIRGVRNRADMSHECHLASMNEDLGITTLLLPARPRLVAISSTVVRGLDS</sequence>
<dbReference type="GO" id="GO:0015937">
    <property type="term" value="P:coenzyme A biosynthetic process"/>
    <property type="evidence" value="ECO:0007669"/>
    <property type="project" value="UniProtKB-UniRule"/>
</dbReference>
<evidence type="ECO:0000256" key="9">
    <source>
        <dbReference type="NCBIfam" id="TIGR01510"/>
    </source>
</evidence>
<name>A0A810N784_9ACTN</name>
<keyword evidence="1" id="KW-0963">Cytoplasm</keyword>
<evidence type="ECO:0000256" key="8">
    <source>
        <dbReference type="ARBA" id="ARBA00029346"/>
    </source>
</evidence>
<dbReference type="SUPFAM" id="SSF52374">
    <property type="entry name" value="Nucleotidylyl transferase"/>
    <property type="match status" value="1"/>
</dbReference>
<dbReference type="InterPro" id="IPR004821">
    <property type="entry name" value="Cyt_trans-like"/>
</dbReference>
<dbReference type="Gene3D" id="3.40.50.620">
    <property type="entry name" value="HUPs"/>
    <property type="match status" value="1"/>
</dbReference>
<evidence type="ECO:0000256" key="5">
    <source>
        <dbReference type="ARBA" id="ARBA00022840"/>
    </source>
</evidence>
<keyword evidence="12" id="KW-1185">Reference proteome</keyword>
<comment type="catalytic activity">
    <reaction evidence="8">
        <text>(R)-4'-phosphopantetheine + ATP + H(+) = 3'-dephospho-CoA + diphosphate</text>
        <dbReference type="Rhea" id="RHEA:19801"/>
        <dbReference type="ChEBI" id="CHEBI:15378"/>
        <dbReference type="ChEBI" id="CHEBI:30616"/>
        <dbReference type="ChEBI" id="CHEBI:33019"/>
        <dbReference type="ChEBI" id="CHEBI:57328"/>
        <dbReference type="ChEBI" id="CHEBI:61723"/>
        <dbReference type="EC" id="2.7.7.3"/>
    </reaction>
</comment>
<proteinExistence type="predicted"/>
<dbReference type="KEGG" id="pry:Prubr_66720"/>
<keyword evidence="3 11" id="KW-0548">Nucleotidyltransferase</keyword>
<dbReference type="InterPro" id="IPR014729">
    <property type="entry name" value="Rossmann-like_a/b/a_fold"/>
</dbReference>
<evidence type="ECO:0000313" key="12">
    <source>
        <dbReference type="Proteomes" id="UP000680866"/>
    </source>
</evidence>
<dbReference type="RefSeq" id="WP_212819073.1">
    <property type="nucleotide sequence ID" value="NZ_AP023359.1"/>
</dbReference>
<protein>
    <recommendedName>
        <fullName evidence="9">Pantetheine-phosphate adenylyltransferase</fullName>
        <ecNumber evidence="9">2.7.7.3</ecNumber>
    </recommendedName>
</protein>
<keyword evidence="4" id="KW-0547">Nucleotide-binding</keyword>
<evidence type="ECO:0000256" key="7">
    <source>
        <dbReference type="ARBA" id="ARBA00022993"/>
    </source>
</evidence>
<dbReference type="NCBIfam" id="TIGR00125">
    <property type="entry name" value="cyt_tran_rel"/>
    <property type="match status" value="1"/>
</dbReference>
<dbReference type="Pfam" id="PF01467">
    <property type="entry name" value="CTP_transf_like"/>
    <property type="match status" value="1"/>
</dbReference>
<reference evidence="11" key="1">
    <citation type="submission" date="2020-08" db="EMBL/GenBank/DDBJ databases">
        <title>Whole genome shotgun sequence of Polymorphospora rubra NBRC 101157.</title>
        <authorList>
            <person name="Komaki H."/>
            <person name="Tamura T."/>
        </authorList>
    </citation>
    <scope>NUCLEOTIDE SEQUENCE</scope>
    <source>
        <strain evidence="11">NBRC 101157</strain>
    </source>
</reference>
<dbReference type="GO" id="GO:0005524">
    <property type="term" value="F:ATP binding"/>
    <property type="evidence" value="ECO:0007669"/>
    <property type="project" value="UniProtKB-KW"/>
</dbReference>
<dbReference type="PRINTS" id="PR01020">
    <property type="entry name" value="LPSBIOSNTHSS"/>
</dbReference>
<gene>
    <name evidence="11" type="primary">coaD_2</name>
    <name evidence="11" type="ORF">Prubr_66720</name>
</gene>
<evidence type="ECO:0000256" key="4">
    <source>
        <dbReference type="ARBA" id="ARBA00022741"/>
    </source>
</evidence>
<feature type="domain" description="Cytidyltransferase-like" evidence="10">
    <location>
        <begin position="15"/>
        <end position="141"/>
    </location>
</feature>
<evidence type="ECO:0000313" key="11">
    <source>
        <dbReference type="EMBL" id="BCJ69651.1"/>
    </source>
</evidence>
<accession>A0A810N784</accession>
<dbReference type="NCBIfam" id="TIGR01510">
    <property type="entry name" value="coaD_prev_kdtB"/>
    <property type="match status" value="1"/>
</dbReference>
<keyword evidence="5" id="KW-0067">ATP-binding</keyword>
<keyword evidence="6" id="KW-0460">Magnesium</keyword>
<evidence type="ECO:0000259" key="10">
    <source>
        <dbReference type="Pfam" id="PF01467"/>
    </source>
</evidence>
<dbReference type="GO" id="GO:0004595">
    <property type="term" value="F:pantetheine-phosphate adenylyltransferase activity"/>
    <property type="evidence" value="ECO:0007669"/>
    <property type="project" value="UniProtKB-UniRule"/>
</dbReference>
<dbReference type="EC" id="2.7.7.3" evidence="9"/>